<evidence type="ECO:0000256" key="5">
    <source>
        <dbReference type="ARBA" id="ARBA00023004"/>
    </source>
</evidence>
<accession>A0ABR4J6D4</accession>
<dbReference type="Gene3D" id="1.10.630.10">
    <property type="entry name" value="Cytochrome P450"/>
    <property type="match status" value="1"/>
</dbReference>
<evidence type="ECO:0000256" key="6">
    <source>
        <dbReference type="ARBA" id="ARBA00023033"/>
    </source>
</evidence>
<dbReference type="InterPro" id="IPR036396">
    <property type="entry name" value="Cyt_P450_sf"/>
</dbReference>
<evidence type="ECO:0000313" key="8">
    <source>
        <dbReference type="EMBL" id="KAL2835451.1"/>
    </source>
</evidence>
<dbReference type="InterPro" id="IPR001128">
    <property type="entry name" value="Cyt_P450"/>
</dbReference>
<evidence type="ECO:0000256" key="2">
    <source>
        <dbReference type="ARBA" id="ARBA00010617"/>
    </source>
</evidence>
<reference evidence="8 9" key="1">
    <citation type="submission" date="2024-07" db="EMBL/GenBank/DDBJ databases">
        <title>Section-level genome sequencing and comparative genomics of Aspergillus sections Usti and Cavernicolus.</title>
        <authorList>
            <consortium name="Lawrence Berkeley National Laboratory"/>
            <person name="Nybo J.L."/>
            <person name="Vesth T.C."/>
            <person name="Theobald S."/>
            <person name="Frisvad J.C."/>
            <person name="Larsen T.O."/>
            <person name="Kjaerboelling I."/>
            <person name="Rothschild-Mancinelli K."/>
            <person name="Lyhne E.K."/>
            <person name="Kogle M.E."/>
            <person name="Barry K."/>
            <person name="Clum A."/>
            <person name="Na H."/>
            <person name="Ledsgaard L."/>
            <person name="Lin J."/>
            <person name="Lipzen A."/>
            <person name="Kuo A."/>
            <person name="Riley R."/>
            <person name="Mondo S."/>
            <person name="Labutti K."/>
            <person name="Haridas S."/>
            <person name="Pangalinan J."/>
            <person name="Salamov A.A."/>
            <person name="Simmons B.A."/>
            <person name="Magnuson J.K."/>
            <person name="Chen J."/>
            <person name="Drula E."/>
            <person name="Henrissat B."/>
            <person name="Wiebenga A."/>
            <person name="Lubbers R.J."/>
            <person name="Gomes A.C."/>
            <person name="Makela M.R."/>
            <person name="Stajich J."/>
            <person name="Grigoriev I.V."/>
            <person name="Mortensen U.H."/>
            <person name="De Vries R.P."/>
            <person name="Baker S.E."/>
            <person name="Andersen M.R."/>
        </authorList>
    </citation>
    <scope>NUCLEOTIDE SEQUENCE [LARGE SCALE GENOMIC DNA]</scope>
    <source>
        <strain evidence="8 9">CBS 123904</strain>
    </source>
</reference>
<keyword evidence="9" id="KW-1185">Reference proteome</keyword>
<dbReference type="SUPFAM" id="SSF48264">
    <property type="entry name" value="Cytochrome P450"/>
    <property type="match status" value="1"/>
</dbReference>
<protein>
    <submittedName>
        <fullName evidence="8">Cytochrome P450</fullName>
    </submittedName>
</protein>
<keyword evidence="5 7" id="KW-0408">Iron</keyword>
<keyword evidence="7" id="KW-0349">Heme</keyword>
<dbReference type="EMBL" id="JBFXLU010000204">
    <property type="protein sequence ID" value="KAL2835451.1"/>
    <property type="molecule type" value="Genomic_DNA"/>
</dbReference>
<gene>
    <name evidence="8" type="ORF">BJY01DRAFT_252632</name>
</gene>
<proteinExistence type="inferred from homology"/>
<organism evidence="8 9">
    <name type="scientific">Aspergillus pseudoustus</name>
    <dbReference type="NCBI Taxonomy" id="1810923"/>
    <lineage>
        <taxon>Eukaryota</taxon>
        <taxon>Fungi</taxon>
        <taxon>Dikarya</taxon>
        <taxon>Ascomycota</taxon>
        <taxon>Pezizomycotina</taxon>
        <taxon>Eurotiomycetes</taxon>
        <taxon>Eurotiomycetidae</taxon>
        <taxon>Eurotiales</taxon>
        <taxon>Aspergillaceae</taxon>
        <taxon>Aspergillus</taxon>
        <taxon>Aspergillus subgen. Nidulantes</taxon>
    </lineage>
</organism>
<dbReference type="InterPro" id="IPR050364">
    <property type="entry name" value="Cytochrome_P450_fung"/>
</dbReference>
<dbReference type="InterPro" id="IPR017972">
    <property type="entry name" value="Cyt_P450_CS"/>
</dbReference>
<evidence type="ECO:0000256" key="1">
    <source>
        <dbReference type="ARBA" id="ARBA00001971"/>
    </source>
</evidence>
<evidence type="ECO:0000313" key="9">
    <source>
        <dbReference type="Proteomes" id="UP001610446"/>
    </source>
</evidence>
<keyword evidence="3 7" id="KW-0479">Metal-binding</keyword>
<dbReference type="PROSITE" id="PS00086">
    <property type="entry name" value="CYTOCHROME_P450"/>
    <property type="match status" value="1"/>
</dbReference>
<comment type="cofactor">
    <cofactor evidence="1">
        <name>heme</name>
        <dbReference type="ChEBI" id="CHEBI:30413"/>
    </cofactor>
</comment>
<dbReference type="Proteomes" id="UP001610446">
    <property type="component" value="Unassembled WGS sequence"/>
</dbReference>
<keyword evidence="6 7" id="KW-0503">Monooxygenase</keyword>
<keyword evidence="4 7" id="KW-0560">Oxidoreductase</keyword>
<name>A0ABR4J6D4_9EURO</name>
<evidence type="ECO:0000256" key="7">
    <source>
        <dbReference type="RuleBase" id="RU000461"/>
    </source>
</evidence>
<evidence type="ECO:0000256" key="4">
    <source>
        <dbReference type="ARBA" id="ARBA00023002"/>
    </source>
</evidence>
<comment type="similarity">
    <text evidence="2 7">Belongs to the cytochrome P450 family.</text>
</comment>
<dbReference type="PANTHER" id="PTHR46300">
    <property type="entry name" value="P450, PUTATIVE (EUROFUNG)-RELATED-RELATED"/>
    <property type="match status" value="1"/>
</dbReference>
<comment type="caution">
    <text evidence="8">The sequence shown here is derived from an EMBL/GenBank/DDBJ whole genome shotgun (WGS) entry which is preliminary data.</text>
</comment>
<evidence type="ECO:0000256" key="3">
    <source>
        <dbReference type="ARBA" id="ARBA00022723"/>
    </source>
</evidence>
<dbReference type="Pfam" id="PF00067">
    <property type="entry name" value="p450"/>
    <property type="match status" value="1"/>
</dbReference>
<dbReference type="PANTHER" id="PTHR46300:SF2">
    <property type="entry name" value="CYTOCHROME P450 MONOOXYGENASE ALNH-RELATED"/>
    <property type="match status" value="1"/>
</dbReference>
<sequence length="152" mass="17606">MPSSDLPRHPRDIYSGWICGAVENPHRLPGIDDLEQMPYVCAMIKEVLRWRPIFPFTLDHVFTSNMEFKGYHFPTSVRFVINEILTDPAHGLWEFGGGWRICVGYKLAFRGLFINVARLVFSYDYAAARPYNPKWLNHHRTGETFGEGDSEK</sequence>